<organism evidence="2">
    <name type="scientific">viral metagenome</name>
    <dbReference type="NCBI Taxonomy" id="1070528"/>
    <lineage>
        <taxon>unclassified sequences</taxon>
        <taxon>metagenomes</taxon>
        <taxon>organismal metagenomes</taxon>
    </lineage>
</organism>
<dbReference type="Gene3D" id="3.10.28.10">
    <property type="entry name" value="Homing endonucleases"/>
    <property type="match status" value="1"/>
</dbReference>
<evidence type="ECO:0000256" key="1">
    <source>
        <dbReference type="SAM" id="MobiDB-lite"/>
    </source>
</evidence>
<sequence>MTETEKAYLAGIIDGEGTITIFSKKDKRHNRSVTTCVAVKVGMQSKEVVTLFAKLGGCKCSKRSDVWEGVLYQQKAKNFLGEILPYLITKRQRAIFAIWFYEVAFEFTAYRGREIDAFGHHFRSLGVKIMQLLNKRETLSFHGKSDEFGERLKPLFNEIEGMLIPSQASQGEGCEEGVTTRETSPNSNSLHERPTLELH</sequence>
<feature type="compositionally biased region" description="Basic and acidic residues" evidence="1">
    <location>
        <begin position="190"/>
        <end position="199"/>
    </location>
</feature>
<feature type="region of interest" description="Disordered" evidence="1">
    <location>
        <begin position="168"/>
        <end position="199"/>
    </location>
</feature>
<name>A0A6M3L117_9ZZZZ</name>
<dbReference type="AlphaFoldDB" id="A0A6M3L117"/>
<accession>A0A6M3L117</accession>
<gene>
    <name evidence="2" type="ORF">MM415B03051_0003</name>
</gene>
<evidence type="ECO:0000313" key="2">
    <source>
        <dbReference type="EMBL" id="QJA87125.1"/>
    </source>
</evidence>
<reference evidence="2" key="1">
    <citation type="submission" date="2020-03" db="EMBL/GenBank/DDBJ databases">
        <title>The deep terrestrial virosphere.</title>
        <authorList>
            <person name="Holmfeldt K."/>
            <person name="Nilsson E."/>
            <person name="Simone D."/>
            <person name="Lopez-Fernandez M."/>
            <person name="Wu X."/>
            <person name="de Brujin I."/>
            <person name="Lundin D."/>
            <person name="Andersson A."/>
            <person name="Bertilsson S."/>
            <person name="Dopson M."/>
        </authorList>
    </citation>
    <scope>NUCLEOTIDE SEQUENCE</scope>
    <source>
        <strain evidence="2">MM415B03051</strain>
    </source>
</reference>
<proteinExistence type="predicted"/>
<dbReference type="InterPro" id="IPR027434">
    <property type="entry name" value="Homing_endonucl"/>
</dbReference>
<feature type="compositionally biased region" description="Polar residues" evidence="1">
    <location>
        <begin position="180"/>
        <end position="189"/>
    </location>
</feature>
<dbReference type="SUPFAM" id="SSF55608">
    <property type="entry name" value="Homing endonucleases"/>
    <property type="match status" value="1"/>
</dbReference>
<evidence type="ECO:0008006" key="3">
    <source>
        <dbReference type="Google" id="ProtNLM"/>
    </source>
</evidence>
<dbReference type="EMBL" id="MT142683">
    <property type="protein sequence ID" value="QJA87125.1"/>
    <property type="molecule type" value="Genomic_DNA"/>
</dbReference>
<protein>
    <recommendedName>
        <fullName evidence="3">Homing endonuclease</fullName>
    </recommendedName>
</protein>